<evidence type="ECO:0000313" key="5">
    <source>
        <dbReference type="Proteomes" id="UP000648257"/>
    </source>
</evidence>
<dbReference type="PANTHER" id="PTHR30590:SF2">
    <property type="entry name" value="INNER MEMBRANE PROTEIN"/>
    <property type="match status" value="1"/>
</dbReference>
<reference evidence="4 5" key="1">
    <citation type="submission" date="2020-08" db="EMBL/GenBank/DDBJ databases">
        <title>Novel species isolated from subtropical streams in China.</title>
        <authorList>
            <person name="Lu H."/>
        </authorList>
    </citation>
    <scope>NUCLEOTIDE SEQUENCE [LARGE SCALE GENOMIC DNA]</scope>
    <source>
        <strain evidence="4 5">KACC 16656</strain>
    </source>
</reference>
<evidence type="ECO:0000256" key="2">
    <source>
        <dbReference type="SAM" id="Phobius"/>
    </source>
</evidence>
<feature type="transmembrane region" description="Helical" evidence="2">
    <location>
        <begin position="240"/>
        <end position="261"/>
    </location>
</feature>
<feature type="transmembrane region" description="Helical" evidence="2">
    <location>
        <begin position="439"/>
        <end position="460"/>
    </location>
</feature>
<comment type="caution">
    <text evidence="4">The sequence shown here is derived from an EMBL/GenBank/DDBJ whole genome shotgun (WGS) entry which is preliminary data.</text>
</comment>
<accession>A0ABR6X3M9</accession>
<dbReference type="Pfam" id="PF04235">
    <property type="entry name" value="DUF418"/>
    <property type="match status" value="1"/>
</dbReference>
<dbReference type="RefSeq" id="WP_186922594.1">
    <property type="nucleotide sequence ID" value="NZ_JACOFW010000008.1"/>
</dbReference>
<dbReference type="PANTHER" id="PTHR30590">
    <property type="entry name" value="INNER MEMBRANE PROTEIN"/>
    <property type="match status" value="1"/>
</dbReference>
<feature type="transmembrane region" description="Helical" evidence="2">
    <location>
        <begin position="364"/>
        <end position="385"/>
    </location>
</feature>
<feature type="transmembrane region" description="Helical" evidence="2">
    <location>
        <begin position="480"/>
        <end position="498"/>
    </location>
</feature>
<feature type="transmembrane region" description="Helical" evidence="2">
    <location>
        <begin position="35"/>
        <end position="53"/>
    </location>
</feature>
<evidence type="ECO:0000259" key="3">
    <source>
        <dbReference type="Pfam" id="PF04235"/>
    </source>
</evidence>
<feature type="region of interest" description="Disordered" evidence="1">
    <location>
        <begin position="303"/>
        <end position="323"/>
    </location>
</feature>
<dbReference type="InterPro" id="IPR052529">
    <property type="entry name" value="Bact_Transport_Assoc"/>
</dbReference>
<keyword evidence="5" id="KW-1185">Reference proteome</keyword>
<evidence type="ECO:0000313" key="4">
    <source>
        <dbReference type="EMBL" id="MBC3807504.1"/>
    </source>
</evidence>
<keyword evidence="2" id="KW-0472">Membrane</keyword>
<feature type="transmembrane region" description="Helical" evidence="2">
    <location>
        <begin position="183"/>
        <end position="200"/>
    </location>
</feature>
<proteinExistence type="predicted"/>
<feature type="transmembrane region" description="Helical" evidence="2">
    <location>
        <begin position="139"/>
        <end position="155"/>
    </location>
</feature>
<feature type="compositionally biased region" description="Basic and acidic residues" evidence="1">
    <location>
        <begin position="309"/>
        <end position="323"/>
    </location>
</feature>
<name>A0ABR6X3M9_9BURK</name>
<feature type="transmembrane region" description="Helical" evidence="2">
    <location>
        <begin position="405"/>
        <end position="427"/>
    </location>
</feature>
<feature type="transmembrane region" description="Helical" evidence="2">
    <location>
        <begin position="212"/>
        <end position="234"/>
    </location>
</feature>
<keyword evidence="2" id="KW-0812">Transmembrane</keyword>
<feature type="transmembrane region" description="Helical" evidence="2">
    <location>
        <begin position="73"/>
        <end position="95"/>
    </location>
</feature>
<feature type="transmembrane region" description="Helical" evidence="2">
    <location>
        <begin position="160"/>
        <end position="177"/>
    </location>
</feature>
<keyword evidence="2" id="KW-1133">Transmembrane helix</keyword>
<feature type="transmembrane region" description="Helical" evidence="2">
    <location>
        <begin position="510"/>
        <end position="528"/>
    </location>
</feature>
<organism evidence="4 5">
    <name type="scientific">Undibacterium seohonense</name>
    <dbReference type="NCBI Taxonomy" id="1344950"/>
    <lineage>
        <taxon>Bacteria</taxon>
        <taxon>Pseudomonadati</taxon>
        <taxon>Pseudomonadota</taxon>
        <taxon>Betaproteobacteria</taxon>
        <taxon>Burkholderiales</taxon>
        <taxon>Oxalobacteraceae</taxon>
        <taxon>Undibacterium</taxon>
    </lineage>
</organism>
<feature type="transmembrane region" description="Helical" evidence="2">
    <location>
        <begin position="116"/>
        <end position="133"/>
    </location>
</feature>
<evidence type="ECO:0000256" key="1">
    <source>
        <dbReference type="SAM" id="MobiDB-lite"/>
    </source>
</evidence>
<sequence length="553" mass="61302">MQNEIEFLSADRSDSTGSQVLAPVAAPERIAALDVIRGFALIGIFLMNIEFFNRPVGELGEGMPAGLSGLNWLASYGIAYLVAGKFWTIFSLLFGMGFALMLTRSEAKSQDFVKPYLRRLAALAIFGVLHHILIWPGDILFSYAIAASGLLLILFGNLRWILLAAIVIGALAAIPVLNQIGAVAMALVLFAGIAFLLRTDRTVNFFGRTMPIVSAVLCVFAVLAGMLSVAGLLIPAIKDLRFAFTSAILFLFLAYLFFRIGESKESRPWKVGSLLYSLLFIAMIAGTSAEYFSVRNTSAKSEQATQVVSEKDKRKAESAAERHRKEVEQQQKKLADNLLEVKVLTQGSYVDALQFRAKEFAENWAHVVIFSVLINCMFLIGFWFVRSGIMENTQDHLPMFKMLALYGLPLGIGLGIAGSFISTAQIHGFEGDPFYPATGMLYLGNLPACLGYVSLVVLMLNSTGKFSRIKILAPYGRMALTNYLSQSIICSAVFYSYGLGYYGMQRAHQVVFVLIVVILQLAFSHWWLSKFRYGPMEWLWRAVTYWKLPAFKI</sequence>
<dbReference type="Proteomes" id="UP000648257">
    <property type="component" value="Unassembled WGS sequence"/>
</dbReference>
<protein>
    <submittedName>
        <fullName evidence="4">DUF418 domain-containing protein</fullName>
    </submittedName>
</protein>
<feature type="transmembrane region" description="Helical" evidence="2">
    <location>
        <begin position="273"/>
        <end position="292"/>
    </location>
</feature>
<feature type="domain" description="DUF418" evidence="3">
    <location>
        <begin position="385"/>
        <end position="547"/>
    </location>
</feature>
<dbReference type="EMBL" id="JACOFW010000008">
    <property type="protein sequence ID" value="MBC3807504.1"/>
    <property type="molecule type" value="Genomic_DNA"/>
</dbReference>
<gene>
    <name evidence="4" type="ORF">H8K52_09125</name>
</gene>
<dbReference type="InterPro" id="IPR007349">
    <property type="entry name" value="DUF418"/>
</dbReference>